<comment type="caution">
    <text evidence="1">The sequence shown here is derived from an EMBL/GenBank/DDBJ whole genome shotgun (WGS) entry which is preliminary data.</text>
</comment>
<reference evidence="1 2" key="1">
    <citation type="submission" date="2023-08" db="EMBL/GenBank/DDBJ databases">
        <title>Implementing the SeqCode for naming new Mesorhizobium species isolated from Vachellia karroo root nodules.</title>
        <authorList>
            <person name="Van Lill M."/>
        </authorList>
    </citation>
    <scope>NUCLEOTIDE SEQUENCE [LARGE SCALE GENOMIC DNA]</scope>
    <source>
        <strain evidence="1 2">VK3E</strain>
    </source>
</reference>
<name>A0ABU4WTV7_9HYPH</name>
<sequence>MFADRYFGKRYFPNRYFPTAAASTAINHPVGGDGGVYRRPIKYVRDGKIVDLNEPPPVVVEEVEWPELTPAILNALLAGVQAPPIQLPDVAALERQLGRMVIDREAEALRDDDDAVGLLLLA</sequence>
<dbReference type="Proteomes" id="UP001272097">
    <property type="component" value="Unassembled WGS sequence"/>
</dbReference>
<dbReference type="RefSeq" id="WP_320212188.1">
    <property type="nucleotide sequence ID" value="NZ_JAVIIS010000002.1"/>
</dbReference>
<evidence type="ECO:0000313" key="2">
    <source>
        <dbReference type="Proteomes" id="UP001272097"/>
    </source>
</evidence>
<organism evidence="1 2">
    <name type="scientific">Mesorhizobium australafricanum</name>
    <dbReference type="NCBI Taxonomy" id="3072311"/>
    <lineage>
        <taxon>Bacteria</taxon>
        <taxon>Pseudomonadati</taxon>
        <taxon>Pseudomonadota</taxon>
        <taxon>Alphaproteobacteria</taxon>
        <taxon>Hyphomicrobiales</taxon>
        <taxon>Phyllobacteriaceae</taxon>
        <taxon>Mesorhizobium</taxon>
    </lineage>
</organism>
<gene>
    <name evidence="1" type="ORF">RFM51_02020</name>
</gene>
<proteinExistence type="predicted"/>
<evidence type="ECO:0000313" key="1">
    <source>
        <dbReference type="EMBL" id="MDX8438352.1"/>
    </source>
</evidence>
<accession>A0ABU4WTV7</accession>
<protein>
    <submittedName>
        <fullName evidence="1">Uncharacterized protein</fullName>
    </submittedName>
</protein>
<dbReference type="EMBL" id="JAVIIS010000002">
    <property type="protein sequence ID" value="MDX8438352.1"/>
    <property type="molecule type" value="Genomic_DNA"/>
</dbReference>
<keyword evidence="2" id="KW-1185">Reference proteome</keyword>